<dbReference type="PROSITE" id="PS50893">
    <property type="entry name" value="ABC_TRANSPORTER_2"/>
    <property type="match status" value="1"/>
</dbReference>
<keyword evidence="7" id="KW-1185">Reference proteome</keyword>
<evidence type="ECO:0000256" key="2">
    <source>
        <dbReference type="ARBA" id="ARBA00022448"/>
    </source>
</evidence>
<dbReference type="GO" id="GO:0005524">
    <property type="term" value="F:ATP binding"/>
    <property type="evidence" value="ECO:0007669"/>
    <property type="project" value="UniProtKB-KW"/>
</dbReference>
<dbReference type="GO" id="GO:0016887">
    <property type="term" value="F:ATP hydrolysis activity"/>
    <property type="evidence" value="ECO:0007669"/>
    <property type="project" value="InterPro"/>
</dbReference>
<proteinExistence type="predicted"/>
<dbReference type="SUPFAM" id="SSF52540">
    <property type="entry name" value="P-loop containing nucleoside triphosphate hydrolases"/>
    <property type="match status" value="1"/>
</dbReference>
<dbReference type="Pfam" id="PF00005">
    <property type="entry name" value="ABC_tran"/>
    <property type="match status" value="1"/>
</dbReference>
<dbReference type="InterPro" id="IPR027417">
    <property type="entry name" value="P-loop_NTPase"/>
</dbReference>
<dbReference type="EMBL" id="CP041969">
    <property type="protein sequence ID" value="QMV44593.1"/>
    <property type="molecule type" value="Genomic_DNA"/>
</dbReference>
<keyword evidence="2" id="KW-0813">Transport</keyword>
<organism evidence="6 7">
    <name type="scientific">Cohnella cholangitidis</name>
    <dbReference type="NCBI Taxonomy" id="2598458"/>
    <lineage>
        <taxon>Bacteria</taxon>
        <taxon>Bacillati</taxon>
        <taxon>Bacillota</taxon>
        <taxon>Bacilli</taxon>
        <taxon>Bacillales</taxon>
        <taxon>Paenibacillaceae</taxon>
        <taxon>Cohnella</taxon>
    </lineage>
</organism>
<dbReference type="KEGG" id="cchl:FPL14_28040"/>
<dbReference type="PROSITE" id="PS00211">
    <property type="entry name" value="ABC_TRANSPORTER_1"/>
    <property type="match status" value="1"/>
</dbReference>
<dbReference type="InterPro" id="IPR015856">
    <property type="entry name" value="ABC_transpr_CbiO/EcfA_su"/>
</dbReference>
<dbReference type="InterPro" id="IPR003439">
    <property type="entry name" value="ABC_transporter-like_ATP-bd"/>
</dbReference>
<dbReference type="SMART" id="SM00382">
    <property type="entry name" value="AAA"/>
    <property type="match status" value="1"/>
</dbReference>
<evidence type="ECO:0000313" key="7">
    <source>
        <dbReference type="Proteomes" id="UP000515679"/>
    </source>
</evidence>
<dbReference type="PANTHER" id="PTHR43158:SF2">
    <property type="entry name" value="SKFA PEPTIDE EXPORT ATP-BINDING PROTEIN SKFE"/>
    <property type="match status" value="1"/>
</dbReference>
<keyword evidence="4 6" id="KW-0067">ATP-binding</keyword>
<evidence type="ECO:0000256" key="3">
    <source>
        <dbReference type="ARBA" id="ARBA00022741"/>
    </source>
</evidence>
<dbReference type="GO" id="GO:0022857">
    <property type="term" value="F:transmembrane transporter activity"/>
    <property type="evidence" value="ECO:0007669"/>
    <property type="project" value="UniProtKB-ARBA"/>
</dbReference>
<dbReference type="CDD" id="cd03225">
    <property type="entry name" value="ABC_cobalt_CbiO_domain1"/>
    <property type="match status" value="1"/>
</dbReference>
<dbReference type="Proteomes" id="UP000515679">
    <property type="component" value="Chromosome"/>
</dbReference>
<dbReference type="InterPro" id="IPR003593">
    <property type="entry name" value="AAA+_ATPase"/>
</dbReference>
<dbReference type="AlphaFoldDB" id="A0A7G5C5V9"/>
<comment type="subcellular location">
    <subcellularLocation>
        <location evidence="1">Cell membrane</location>
        <topology evidence="1">Peripheral membrane protein</topology>
    </subcellularLocation>
</comment>
<dbReference type="RefSeq" id="WP_182300839.1">
    <property type="nucleotide sequence ID" value="NZ_CP041969.1"/>
</dbReference>
<dbReference type="PANTHER" id="PTHR43158">
    <property type="entry name" value="SKFA PEPTIDE EXPORT ATP-BINDING PROTEIN SKFE"/>
    <property type="match status" value="1"/>
</dbReference>
<dbReference type="InterPro" id="IPR017871">
    <property type="entry name" value="ABC_transporter-like_CS"/>
</dbReference>
<sequence>MIHLQGLTFRRGEREILRGVDLTVNPGEHWTLLGRNGCGKSTILEMITGYLFPTSGKIDVLGHRYGQVDVREVRKQIGYISPSLIEKMTLRDPLWEIVASGAFAYLRFYEEVADEVRERAYAELDRVGLRSLAEQPFGTLSQGERKKALLARTMMASPQLLILDEPCAGLDLYEREKFLNALSELSTNKLSMLYVTHHIEEIIPLFTHVALMAQGQLVGTGLKRDVLTPEKLREAYDLPIEINWKGDRPWIEVGKVAGQ</sequence>
<name>A0A7G5C5V9_9BACL</name>
<dbReference type="GO" id="GO:0005886">
    <property type="term" value="C:plasma membrane"/>
    <property type="evidence" value="ECO:0007669"/>
    <property type="project" value="UniProtKB-SubCell"/>
</dbReference>
<keyword evidence="3" id="KW-0547">Nucleotide-binding</keyword>
<protein>
    <submittedName>
        <fullName evidence="6">ATP-binding cassette domain-containing protein</fullName>
    </submittedName>
</protein>
<dbReference type="Gene3D" id="3.40.50.300">
    <property type="entry name" value="P-loop containing nucleotide triphosphate hydrolases"/>
    <property type="match status" value="1"/>
</dbReference>
<evidence type="ECO:0000259" key="5">
    <source>
        <dbReference type="PROSITE" id="PS50893"/>
    </source>
</evidence>
<evidence type="ECO:0000256" key="1">
    <source>
        <dbReference type="ARBA" id="ARBA00004202"/>
    </source>
</evidence>
<evidence type="ECO:0000256" key="4">
    <source>
        <dbReference type="ARBA" id="ARBA00022840"/>
    </source>
</evidence>
<evidence type="ECO:0000313" key="6">
    <source>
        <dbReference type="EMBL" id="QMV44593.1"/>
    </source>
</evidence>
<accession>A0A7G5C5V9</accession>
<reference evidence="6 7" key="1">
    <citation type="submission" date="2019-07" db="EMBL/GenBank/DDBJ databases">
        <authorList>
            <person name="Kim J.K."/>
            <person name="Cheong H.-M."/>
            <person name="Choi Y."/>
            <person name="Hwang K.J."/>
            <person name="Lee S."/>
            <person name="Choi C."/>
        </authorList>
    </citation>
    <scope>NUCLEOTIDE SEQUENCE [LARGE SCALE GENOMIC DNA]</scope>
    <source>
        <strain evidence="6 7">KS 22</strain>
    </source>
</reference>
<gene>
    <name evidence="6" type="ORF">FPL14_28040</name>
</gene>
<feature type="domain" description="ABC transporter" evidence="5">
    <location>
        <begin position="2"/>
        <end position="239"/>
    </location>
</feature>